<name>A0A1E4T6D9_9ASCO</name>
<sequence length="573" mass="67044">MLDRLPLEIQLKISENLPQTDCYHLLLCSRSLYQTNIQRLYQSIIIDGSRLYYHKELENYDDLRELDGLEVKSSIIKTTYGLKNFVKSVSTSNLLSSYIELLEVGSNLPGIEFDSIKLLEKLMLRLTGLRSLKFEYNSCFININKLIKSIPCQKNLISINCDYLKPDDDVLHEISNLKEITLSHFGFNLNIGKFKKLIKLEINRSHSSSYPLQYISNEINYNSKKDDFKEGDLKLSNLFKSNRSRKLKLNHLKLNSFSLKSSDSKILIDNIDFTNLKSLELLDITELSGLTNNGIHTEFELPNDMNPDEFEEIIIQQMNNSNLQLSPYTRNHQYSESFISTLKPHLTQLNVLALDLYTDFKDDGAELIEHINDLKTLYVNFRWNGSRQQYFNTTFTKMFFNYMKAISIHKNLKNLILDSINESKHELIGFNFKIISKLLLNLNGLKTLKLNSKLNDLIQFMNFINSNLKQLTFLEIRLFEFDFKRSLTEQHFISFEMLKRENHGVEGDDNADKLTQDSLDLDSLNLYGILLEFKLKTNVQYLKIFNIIVDLKELKIKDRGLDEWFSHNLRNYQ</sequence>
<evidence type="ECO:0000313" key="2">
    <source>
        <dbReference type="EMBL" id="ODV87292.1"/>
    </source>
</evidence>
<evidence type="ECO:0000313" key="3">
    <source>
        <dbReference type="Proteomes" id="UP000094801"/>
    </source>
</evidence>
<dbReference type="EMBL" id="KV453848">
    <property type="protein sequence ID" value="ODV87292.1"/>
    <property type="molecule type" value="Genomic_DNA"/>
</dbReference>
<dbReference type="PROSITE" id="PS50181">
    <property type="entry name" value="FBOX"/>
    <property type="match status" value="1"/>
</dbReference>
<feature type="domain" description="F-box" evidence="1">
    <location>
        <begin position="1"/>
        <end position="44"/>
    </location>
</feature>
<dbReference type="InterPro" id="IPR001810">
    <property type="entry name" value="F-box_dom"/>
</dbReference>
<proteinExistence type="predicted"/>
<protein>
    <recommendedName>
        <fullName evidence="1">F-box domain-containing protein</fullName>
    </recommendedName>
</protein>
<organism evidence="2 3">
    <name type="scientific">[Candida] arabinofermentans NRRL YB-2248</name>
    <dbReference type="NCBI Taxonomy" id="983967"/>
    <lineage>
        <taxon>Eukaryota</taxon>
        <taxon>Fungi</taxon>
        <taxon>Dikarya</taxon>
        <taxon>Ascomycota</taxon>
        <taxon>Saccharomycotina</taxon>
        <taxon>Pichiomycetes</taxon>
        <taxon>Pichiales</taxon>
        <taxon>Pichiaceae</taxon>
        <taxon>Ogataea</taxon>
        <taxon>Ogataea/Candida clade</taxon>
    </lineage>
</organism>
<reference evidence="3" key="1">
    <citation type="submission" date="2016-04" db="EMBL/GenBank/DDBJ databases">
        <title>Comparative genomics of biotechnologically important yeasts.</title>
        <authorList>
            <consortium name="DOE Joint Genome Institute"/>
            <person name="Riley R."/>
            <person name="Haridas S."/>
            <person name="Wolfe K.H."/>
            <person name="Lopes M.R."/>
            <person name="Hittinger C.T."/>
            <person name="Goker M."/>
            <person name="Salamov A."/>
            <person name="Wisecaver J."/>
            <person name="Long T.M."/>
            <person name="Aerts A.L."/>
            <person name="Barry K."/>
            <person name="Choi C."/>
            <person name="Clum A."/>
            <person name="Coughlan A.Y."/>
            <person name="Deshpande S."/>
            <person name="Douglass A.P."/>
            <person name="Hanson S.J."/>
            <person name="Klenk H.-P."/>
            <person name="Labutti K."/>
            <person name="Lapidus A."/>
            <person name="Lindquist E."/>
            <person name="Lipzen A."/>
            <person name="Meier-Kolthoff J.P."/>
            <person name="Ohm R.A."/>
            <person name="Otillar R.P."/>
            <person name="Pangilinan J."/>
            <person name="Peng Y."/>
            <person name="Rokas A."/>
            <person name="Rosa C.A."/>
            <person name="Scheuner C."/>
            <person name="Sibirny A.A."/>
            <person name="Slot J.C."/>
            <person name="Stielow J.B."/>
            <person name="Sun H."/>
            <person name="Kurtzman C.P."/>
            <person name="Blackwell M."/>
            <person name="Grigoriev I.V."/>
            <person name="Jeffries T.W."/>
        </authorList>
    </citation>
    <scope>NUCLEOTIDE SEQUENCE [LARGE SCALE GENOMIC DNA]</scope>
    <source>
        <strain evidence="3">NRRL YB-2248</strain>
    </source>
</reference>
<evidence type="ECO:0000259" key="1">
    <source>
        <dbReference type="PROSITE" id="PS50181"/>
    </source>
</evidence>
<keyword evidence="3" id="KW-1185">Reference proteome</keyword>
<accession>A0A1E4T6D9</accession>
<gene>
    <name evidence="2" type="ORF">CANARDRAFT_5839</name>
</gene>
<dbReference type="AlphaFoldDB" id="A0A1E4T6D9"/>
<dbReference type="OrthoDB" id="1720422at2759"/>
<dbReference type="Proteomes" id="UP000094801">
    <property type="component" value="Unassembled WGS sequence"/>
</dbReference>